<dbReference type="RefSeq" id="WP_068580534.1">
    <property type="nucleotide sequence ID" value="NZ_FTNK01000006.1"/>
</dbReference>
<keyword evidence="2" id="KW-1185">Reference proteome</keyword>
<evidence type="ECO:0000313" key="2">
    <source>
        <dbReference type="Proteomes" id="UP000186666"/>
    </source>
</evidence>
<comment type="caution">
    <text evidence="1">The sequence shown here is derived from an EMBL/GenBank/DDBJ whole genome shotgun (WGS) entry which is preliminary data.</text>
</comment>
<dbReference type="Proteomes" id="UP000186666">
    <property type="component" value="Unassembled WGS sequence"/>
</dbReference>
<organism evidence="1 2">
    <name type="scientific">Paenibacillus macquariensis</name>
    <dbReference type="NCBI Taxonomy" id="948756"/>
    <lineage>
        <taxon>Bacteria</taxon>
        <taxon>Bacillati</taxon>
        <taxon>Bacillota</taxon>
        <taxon>Bacilli</taxon>
        <taxon>Bacillales</taxon>
        <taxon>Paenibacillaceae</taxon>
        <taxon>Paenibacillus</taxon>
    </lineage>
</organism>
<name>A0ABY1K0E6_9BACL</name>
<sequence>MIYVAFVVAIIMLGAASVLAWKNSQIIAEKRTSNGPAATSLQYTVHMTNQWQDKDGETLVALFHTSYMVGEQDMHAYLCRVMGVRGELKLNEAENVLLHNIRNAKQKGKLLSGVAIHESAIHEEEIEVLNRLEKVLTNTENG</sequence>
<evidence type="ECO:0000313" key="1">
    <source>
        <dbReference type="EMBL" id="SIR07889.1"/>
    </source>
</evidence>
<proteinExistence type="predicted"/>
<dbReference type="EMBL" id="FTNK01000006">
    <property type="protein sequence ID" value="SIR07889.1"/>
    <property type="molecule type" value="Genomic_DNA"/>
</dbReference>
<reference evidence="1 2" key="1">
    <citation type="submission" date="2017-01" db="EMBL/GenBank/DDBJ databases">
        <authorList>
            <person name="Varghese N."/>
            <person name="Submissions S."/>
        </authorList>
    </citation>
    <scope>NUCLEOTIDE SEQUENCE [LARGE SCALE GENOMIC DNA]</scope>
    <source>
        <strain evidence="1 2">ATCC 23464</strain>
    </source>
</reference>
<gene>
    <name evidence="1" type="ORF">SAMN05421578_106306</name>
</gene>
<protein>
    <submittedName>
        <fullName evidence="1">Uncharacterized protein</fullName>
    </submittedName>
</protein>
<accession>A0ABY1K0E6</accession>